<evidence type="ECO:0000256" key="2">
    <source>
        <dbReference type="SAM" id="Phobius"/>
    </source>
</evidence>
<proteinExistence type="predicted"/>
<dbReference type="PANTHER" id="PTHR21329:SF3">
    <property type="entry name" value="PHOSPHATIDYLINOSITOL N-ACETYLGLUCOSAMINYLTRANSFERASE SUBUNIT Q"/>
    <property type="match status" value="1"/>
</dbReference>
<dbReference type="Pfam" id="PF05024">
    <property type="entry name" value="Gpi1"/>
    <property type="match status" value="1"/>
</dbReference>
<feature type="compositionally biased region" description="Polar residues" evidence="1">
    <location>
        <begin position="69"/>
        <end position="79"/>
    </location>
</feature>
<reference evidence="3 4" key="1">
    <citation type="submission" date="2017-03" db="EMBL/GenBank/DDBJ databases">
        <title>Widespread Adenine N6-methylation of Active Genes in Fungi.</title>
        <authorList>
            <consortium name="DOE Joint Genome Institute"/>
            <person name="Mondo S.J."/>
            <person name="Dannebaum R.O."/>
            <person name="Kuo R.C."/>
            <person name="Louie K.B."/>
            <person name="Bewick A.J."/>
            <person name="Labutti K."/>
            <person name="Haridas S."/>
            <person name="Kuo A."/>
            <person name="Salamov A."/>
            <person name="Ahrendt S.R."/>
            <person name="Lau R."/>
            <person name="Bowen B.P."/>
            <person name="Lipzen A."/>
            <person name="Sullivan W."/>
            <person name="Andreopoulos W.B."/>
            <person name="Clum A."/>
            <person name="Lindquist E."/>
            <person name="Daum C."/>
            <person name="Northen T.R."/>
            <person name="Ramamoorthy G."/>
            <person name="Schmitz R.J."/>
            <person name="Gryganskyi A."/>
            <person name="Culley D."/>
            <person name="Magnuson J."/>
            <person name="James T.Y."/>
            <person name="O'Malley M.A."/>
            <person name="Stajich J.E."/>
            <person name="Spatafora J.W."/>
            <person name="Visel A."/>
            <person name="Grigoriev I.V."/>
        </authorList>
    </citation>
    <scope>NUCLEOTIDE SEQUENCE [LARGE SCALE GENOMIC DNA]</scope>
    <source>
        <strain evidence="3 4">NRRL Y-17943</strain>
    </source>
</reference>
<dbReference type="PANTHER" id="PTHR21329">
    <property type="entry name" value="PHOSPHATIDYLINOSITOL N-ACETYLGLUCOSAMINYLTRANSFERASE SUBUNIT Q-RELATED"/>
    <property type="match status" value="1"/>
</dbReference>
<dbReference type="GO" id="GO:0006506">
    <property type="term" value="P:GPI anchor biosynthetic process"/>
    <property type="evidence" value="ECO:0007669"/>
    <property type="project" value="InterPro"/>
</dbReference>
<feature type="region of interest" description="Disordered" evidence="1">
    <location>
        <begin position="64"/>
        <end position="100"/>
    </location>
</feature>
<keyword evidence="3" id="KW-0808">Transferase</keyword>
<dbReference type="AlphaFoldDB" id="A0A1Y1UB69"/>
<dbReference type="STRING" id="4999.A0A1Y1UB69"/>
<dbReference type="OrthoDB" id="70250at2759"/>
<keyword evidence="2" id="KW-0472">Membrane</keyword>
<keyword evidence="2" id="KW-0812">Transmembrane</keyword>
<keyword evidence="2" id="KW-1133">Transmembrane helix</keyword>
<dbReference type="RefSeq" id="XP_021869471.1">
    <property type="nucleotide sequence ID" value="XM_022019269.1"/>
</dbReference>
<comment type="caution">
    <text evidence="3">The sequence shown here is derived from an EMBL/GenBank/DDBJ whole genome shotgun (WGS) entry which is preliminary data.</text>
</comment>
<feature type="region of interest" description="Disordered" evidence="1">
    <location>
        <begin position="122"/>
        <end position="151"/>
    </location>
</feature>
<organism evidence="3 4">
    <name type="scientific">Kockovaella imperatae</name>
    <dbReference type="NCBI Taxonomy" id="4999"/>
    <lineage>
        <taxon>Eukaryota</taxon>
        <taxon>Fungi</taxon>
        <taxon>Dikarya</taxon>
        <taxon>Basidiomycota</taxon>
        <taxon>Agaricomycotina</taxon>
        <taxon>Tremellomycetes</taxon>
        <taxon>Tremellales</taxon>
        <taxon>Cuniculitremaceae</taxon>
        <taxon>Kockovaella</taxon>
    </lineage>
</organism>
<evidence type="ECO:0000313" key="4">
    <source>
        <dbReference type="Proteomes" id="UP000193218"/>
    </source>
</evidence>
<feature type="transmembrane region" description="Helical" evidence="2">
    <location>
        <begin position="413"/>
        <end position="442"/>
    </location>
</feature>
<name>A0A1Y1UB69_9TREE</name>
<dbReference type="InParanoid" id="A0A1Y1UB69"/>
<dbReference type="GO" id="GO:0016020">
    <property type="term" value="C:membrane"/>
    <property type="evidence" value="ECO:0007669"/>
    <property type="project" value="InterPro"/>
</dbReference>
<dbReference type="Proteomes" id="UP000193218">
    <property type="component" value="Unassembled WGS sequence"/>
</dbReference>
<keyword evidence="4" id="KW-1185">Reference proteome</keyword>
<accession>A0A1Y1UB69</accession>
<dbReference type="GO" id="GO:0005783">
    <property type="term" value="C:endoplasmic reticulum"/>
    <property type="evidence" value="ECO:0007669"/>
    <property type="project" value="TreeGrafter"/>
</dbReference>
<sequence>MTVYWPRDGIQKRDGTLIGFRQGSIDIVVASVDIRVDLDNCLALLNDESQGHGRSKGAVKVLGRAHESSAPTSVTQGSSRELDISVDQRGMPTPRGDRSSYILYGSSTGHNGLQQLKLKESHSIGGSLSRQEEWSRRSKGTSSQSTADDENLSDLQLDSCRALRTLLSDSRANEIPGIQDRQDCPSIPSSPFGAMQTASAKAMSFLVSHSATLLWQSATFRQTLIRLDHLRVISDLSSSQIQLLYSMCLAVDILLGLAARHLINAHTTTLHELMKRAFSTYMIDWVDHALGWLNDWPAGLKLNTPLSDFFRTNLGMIIRTWGELFSPHMDRISSVILNQLLPRISTLGLTLALAVVHDALLLSSLHLRLCWNLTRWICLWQLESLSGLWNLFRGKRWNMLRKRTDSYEYDVDQLFVGTLFFTVSIFLLPTVVVYTALFGLVMCVVKATQRAMDVVVLCSVRGPARASG</sequence>
<dbReference type="EMBL" id="NBSH01000011">
    <property type="protein sequence ID" value="ORX35281.1"/>
    <property type="molecule type" value="Genomic_DNA"/>
</dbReference>
<dbReference type="GO" id="GO:0016740">
    <property type="term" value="F:transferase activity"/>
    <property type="evidence" value="ECO:0007669"/>
    <property type="project" value="UniProtKB-KW"/>
</dbReference>
<evidence type="ECO:0000256" key="1">
    <source>
        <dbReference type="SAM" id="MobiDB-lite"/>
    </source>
</evidence>
<dbReference type="GeneID" id="33561078"/>
<gene>
    <name evidence="3" type="ORF">BD324DRAFT_86660</name>
</gene>
<evidence type="ECO:0000313" key="3">
    <source>
        <dbReference type="EMBL" id="ORX35281.1"/>
    </source>
</evidence>
<dbReference type="InterPro" id="IPR007720">
    <property type="entry name" value="PigQ/GPI1"/>
</dbReference>
<protein>
    <submittedName>
        <fullName evidence="3">N-acetylglucosaminyl transferase component-domain-containing protein</fullName>
    </submittedName>
</protein>